<organism evidence="1 2">
    <name type="scientific">Enterococcus phage PBEF129</name>
    <dbReference type="NCBI Taxonomy" id="2696337"/>
    <lineage>
        <taxon>Viruses</taxon>
        <taxon>Duplodnaviria</taxon>
        <taxon>Heunggongvirae</taxon>
        <taxon>Uroviricota</taxon>
        <taxon>Caudoviricetes</taxon>
        <taxon>Herelleviridae</taxon>
        <taxon>Brockvirinae</taxon>
        <taxon>Kochikohdavirus</taxon>
        <taxon>Kochikohdavirus ECP3</taxon>
    </lineage>
</organism>
<reference evidence="1" key="1">
    <citation type="submission" date="2020-12" db="EMBL/GenBank/DDBJ databases">
        <title>Comparison of Enterococcus faecalis Biofilm Removal Efficiency Among Bacteriophage PBEF129, Its Endolysin, and Cefotaxime.</title>
        <authorList>
            <person name="Myung H."/>
            <person name="Oh H."/>
            <person name="Hwang Y."/>
            <person name="Hong H."/>
        </authorList>
    </citation>
    <scope>NUCLEOTIDE SEQUENCE</scope>
</reference>
<evidence type="ECO:0000313" key="1">
    <source>
        <dbReference type="EMBL" id="QPW37233.1"/>
    </source>
</evidence>
<keyword evidence="2" id="KW-1185">Reference proteome</keyword>
<name>A0A7T3JEQ9_9CAUD</name>
<accession>A0A7T3JEQ9</accession>
<evidence type="ECO:0000313" key="2">
    <source>
        <dbReference type="Proteomes" id="UP000463860"/>
    </source>
</evidence>
<protein>
    <submittedName>
        <fullName evidence="1">Uncharacterized protein</fullName>
    </submittedName>
</protein>
<sequence>MLISLPSSLIVKTFLETALASNCKENVFLSGKPTSPRYSPSTTPCVFPKVIGYFIIPPRGLMNKPYCLGSNDVFIPVEITFEPNLPGITTPSSAVNKSCATSFSLPRFGFLAPSRIVYFTTAPSGTNR</sequence>
<dbReference type="Proteomes" id="UP000463860">
    <property type="component" value="Segment"/>
</dbReference>
<dbReference type="EMBL" id="MN854830">
    <property type="protein sequence ID" value="QPW37233.1"/>
    <property type="molecule type" value="Genomic_DNA"/>
</dbReference>
<proteinExistence type="predicted"/>